<name>A0A090DWF9_MESPL</name>
<dbReference type="AlphaFoldDB" id="A0A090DWF9"/>
<organism evidence="1 2">
    <name type="scientific">Mesorhizobium plurifarium</name>
    <dbReference type="NCBI Taxonomy" id="69974"/>
    <lineage>
        <taxon>Bacteria</taxon>
        <taxon>Pseudomonadati</taxon>
        <taxon>Pseudomonadota</taxon>
        <taxon>Alphaproteobacteria</taxon>
        <taxon>Hyphomicrobiales</taxon>
        <taxon>Phyllobacteriaceae</taxon>
        <taxon>Mesorhizobium</taxon>
    </lineage>
</organism>
<dbReference type="Proteomes" id="UP000045285">
    <property type="component" value="Unassembled WGS sequence"/>
</dbReference>
<evidence type="ECO:0000313" key="2">
    <source>
        <dbReference type="Proteomes" id="UP000045285"/>
    </source>
</evidence>
<reference evidence="2" key="1">
    <citation type="submission" date="2014-08" db="EMBL/GenBank/DDBJ databases">
        <authorList>
            <person name="Moulin L."/>
        </authorList>
    </citation>
    <scope>NUCLEOTIDE SEQUENCE [LARGE SCALE GENOMIC DNA]</scope>
</reference>
<keyword evidence="2" id="KW-1185">Reference proteome</keyword>
<protein>
    <submittedName>
        <fullName evidence="1">Uncharacterized protein</fullName>
    </submittedName>
</protein>
<gene>
    <name evidence="1" type="ORF">MPL3356_350057</name>
</gene>
<proteinExistence type="predicted"/>
<dbReference type="EMBL" id="CCMZ01000029">
    <property type="protein sequence ID" value="CDX21321.1"/>
    <property type="molecule type" value="Genomic_DNA"/>
</dbReference>
<accession>A0A090DWF9</accession>
<sequence length="65" mass="7227">MRVPNKEFIGPDDMAMLERVLKKLLPADADTAEREWLGTLLIAAFKAGVTSEAELAAKVDKTKRR</sequence>
<evidence type="ECO:0000313" key="1">
    <source>
        <dbReference type="EMBL" id="CDX21321.1"/>
    </source>
</evidence>